<comment type="caution">
    <text evidence="13">The sequence shown here is derived from an EMBL/GenBank/DDBJ whole genome shotgun (WGS) entry which is preliminary data.</text>
</comment>
<keyword evidence="5" id="KW-0350">Heme biosynthesis</keyword>
<gene>
    <name evidence="13" type="ORF">BXP70_01600</name>
</gene>
<keyword evidence="14" id="KW-1185">Reference proteome</keyword>
<evidence type="ECO:0000256" key="7">
    <source>
        <dbReference type="ARBA" id="ARBA00023244"/>
    </source>
</evidence>
<keyword evidence="6 11" id="KW-0456">Lyase</keyword>
<comment type="similarity">
    <text evidence="2 12">Belongs to the ALAD family.</text>
</comment>
<dbReference type="SMART" id="SM01004">
    <property type="entry name" value="ALAD"/>
    <property type="match status" value="1"/>
</dbReference>
<evidence type="ECO:0000256" key="3">
    <source>
        <dbReference type="ARBA" id="ARBA00012053"/>
    </source>
</evidence>
<dbReference type="InterPro" id="IPR030656">
    <property type="entry name" value="ALAD_AS"/>
</dbReference>
<protein>
    <recommendedName>
        <fullName evidence="4 11">Delta-aminolevulinic acid dehydratase</fullName>
        <ecNumber evidence="3 11">4.2.1.24</ecNumber>
    </recommendedName>
</protein>
<evidence type="ECO:0000256" key="2">
    <source>
        <dbReference type="ARBA" id="ARBA00008055"/>
    </source>
</evidence>
<dbReference type="RefSeq" id="WP_179197542.1">
    <property type="nucleotide sequence ID" value="NZ_MTSE01000001.1"/>
</dbReference>
<keyword evidence="7 11" id="KW-0627">Porphyrin biosynthesis</keyword>
<dbReference type="GO" id="GO:0004655">
    <property type="term" value="F:porphobilinogen synthase activity"/>
    <property type="evidence" value="ECO:0007669"/>
    <property type="project" value="UniProtKB-EC"/>
</dbReference>
<evidence type="ECO:0000256" key="9">
    <source>
        <dbReference type="PIRSR" id="PIRSR001415-1"/>
    </source>
</evidence>
<dbReference type="PANTHER" id="PTHR11458">
    <property type="entry name" value="DELTA-AMINOLEVULINIC ACID DEHYDRATASE"/>
    <property type="match status" value="1"/>
</dbReference>
<proteinExistence type="inferred from homology"/>
<dbReference type="EMBL" id="MTSE01000001">
    <property type="protein sequence ID" value="OUJ76001.1"/>
    <property type="molecule type" value="Genomic_DNA"/>
</dbReference>
<evidence type="ECO:0000256" key="8">
    <source>
        <dbReference type="ARBA" id="ARBA00047651"/>
    </source>
</evidence>
<evidence type="ECO:0000313" key="13">
    <source>
        <dbReference type="EMBL" id="OUJ76001.1"/>
    </source>
</evidence>
<sequence>MAIIPTHRPRRNRKSQVIRDLVQETTLSVHDFIYPLFMIEGQNKVIEVKSMPGINRFSPDRLIDEIGACVELGIKSFAPFPGLEDSVKDRLARESANPDGLYLRTIAEIKRQFPEVVLMTDVAMDPYSSDGHDGVVDPESGEILNDATLEVLGQMSLAQARAGADVIAPSDMMDGRVAFIRDVLDSNGFSNVSIMSYTAKYASAFYGPFRDALDSAPKKGDKKTYQMNYANRREALRELVLDEQEGADMVMIKPALSYLDIIREVRNATTLPVTAYNVSGEYAVIKAAAQNGWVDGEKTMMEVLMSIKRAGADAILTYFAKEAAAVLKRG</sequence>
<dbReference type="PIRSF" id="PIRSF001415">
    <property type="entry name" value="Porphbilin_synth"/>
    <property type="match status" value="1"/>
</dbReference>
<dbReference type="Pfam" id="PF00490">
    <property type="entry name" value="ALAD"/>
    <property type="match status" value="1"/>
</dbReference>
<dbReference type="Proteomes" id="UP000194873">
    <property type="component" value="Unassembled WGS sequence"/>
</dbReference>
<evidence type="ECO:0000256" key="1">
    <source>
        <dbReference type="ARBA" id="ARBA00004694"/>
    </source>
</evidence>
<organism evidence="13 14">
    <name type="scientific">Hymenobacter crusticola</name>
    <dbReference type="NCBI Taxonomy" id="1770526"/>
    <lineage>
        <taxon>Bacteria</taxon>
        <taxon>Pseudomonadati</taxon>
        <taxon>Bacteroidota</taxon>
        <taxon>Cytophagia</taxon>
        <taxon>Cytophagales</taxon>
        <taxon>Hymenobacteraceae</taxon>
        <taxon>Hymenobacter</taxon>
    </lineage>
</organism>
<dbReference type="EC" id="4.2.1.24" evidence="3 11"/>
<comment type="subunit">
    <text evidence="11">Homooctamer.</text>
</comment>
<dbReference type="PRINTS" id="PR00144">
    <property type="entry name" value="DALDHYDRTASE"/>
</dbReference>
<accession>A0A243WLJ1</accession>
<evidence type="ECO:0000256" key="10">
    <source>
        <dbReference type="PIRSR" id="PIRSR001415-5"/>
    </source>
</evidence>
<dbReference type="Gene3D" id="3.20.20.70">
    <property type="entry name" value="Aldolase class I"/>
    <property type="match status" value="1"/>
</dbReference>
<dbReference type="NCBIfam" id="NF006762">
    <property type="entry name" value="PRK09283.1"/>
    <property type="match status" value="1"/>
</dbReference>
<dbReference type="GO" id="GO:0005829">
    <property type="term" value="C:cytosol"/>
    <property type="evidence" value="ECO:0007669"/>
    <property type="project" value="TreeGrafter"/>
</dbReference>
<evidence type="ECO:0000256" key="5">
    <source>
        <dbReference type="ARBA" id="ARBA00023133"/>
    </source>
</evidence>
<name>A0A243WLJ1_9BACT</name>
<dbReference type="FunFam" id="3.20.20.70:FF:000019">
    <property type="entry name" value="Delta-aminolevulinic acid dehydratase"/>
    <property type="match status" value="1"/>
</dbReference>
<dbReference type="InterPro" id="IPR001731">
    <property type="entry name" value="ALAD"/>
</dbReference>
<dbReference type="InterPro" id="IPR013785">
    <property type="entry name" value="Aldolase_TIM"/>
</dbReference>
<dbReference type="AlphaFoldDB" id="A0A243WLJ1"/>
<evidence type="ECO:0000256" key="6">
    <source>
        <dbReference type="ARBA" id="ARBA00023239"/>
    </source>
</evidence>
<feature type="active site" description="Schiff-base intermediate with substrate" evidence="9">
    <location>
        <position position="200"/>
    </location>
</feature>
<dbReference type="PANTHER" id="PTHR11458:SF0">
    <property type="entry name" value="DELTA-AMINOLEVULINIC ACID DEHYDRATASE"/>
    <property type="match status" value="1"/>
</dbReference>
<feature type="binding site" evidence="10">
    <location>
        <position position="238"/>
    </location>
    <ligand>
        <name>Mg(2+)</name>
        <dbReference type="ChEBI" id="CHEBI:18420"/>
    </ligand>
</feature>
<reference evidence="13 14" key="1">
    <citation type="submission" date="2017-01" db="EMBL/GenBank/DDBJ databases">
        <title>A new Hymenobacter.</title>
        <authorList>
            <person name="Liang Y."/>
            <person name="Feng F."/>
        </authorList>
    </citation>
    <scope>NUCLEOTIDE SEQUENCE [LARGE SCALE GENOMIC DNA]</scope>
    <source>
        <strain evidence="13">MIMBbqt21</strain>
    </source>
</reference>
<evidence type="ECO:0000313" key="14">
    <source>
        <dbReference type="Proteomes" id="UP000194873"/>
    </source>
</evidence>
<dbReference type="GO" id="GO:0006782">
    <property type="term" value="P:protoporphyrinogen IX biosynthetic process"/>
    <property type="evidence" value="ECO:0007669"/>
    <property type="project" value="UniProtKB-UniPathway"/>
</dbReference>
<feature type="active site" description="Schiff-base intermediate with substrate" evidence="9">
    <location>
        <position position="253"/>
    </location>
</feature>
<dbReference type="CDD" id="cd04823">
    <property type="entry name" value="ALAD_PBGS_aspartate_rich"/>
    <property type="match status" value="1"/>
</dbReference>
<keyword evidence="10" id="KW-0460">Magnesium</keyword>
<evidence type="ECO:0000256" key="11">
    <source>
        <dbReference type="RuleBase" id="RU000515"/>
    </source>
</evidence>
<evidence type="ECO:0000256" key="4">
    <source>
        <dbReference type="ARBA" id="ARBA00020771"/>
    </source>
</evidence>
<keyword evidence="10" id="KW-0479">Metal-binding</keyword>
<comment type="pathway">
    <text evidence="1">Porphyrin-containing compound metabolism; protoporphyrin-IX biosynthesis; coproporphyrinogen-III from 5-aminolevulinate: step 1/4.</text>
</comment>
<dbReference type="GO" id="GO:0008270">
    <property type="term" value="F:zinc ion binding"/>
    <property type="evidence" value="ECO:0007669"/>
    <property type="project" value="TreeGrafter"/>
</dbReference>
<dbReference type="SUPFAM" id="SSF51569">
    <property type="entry name" value="Aldolase"/>
    <property type="match status" value="1"/>
</dbReference>
<comment type="catalytic activity">
    <reaction evidence="8 11">
        <text>2 5-aminolevulinate = porphobilinogen + 2 H2O + H(+)</text>
        <dbReference type="Rhea" id="RHEA:24064"/>
        <dbReference type="ChEBI" id="CHEBI:15377"/>
        <dbReference type="ChEBI" id="CHEBI:15378"/>
        <dbReference type="ChEBI" id="CHEBI:58126"/>
        <dbReference type="ChEBI" id="CHEBI:356416"/>
        <dbReference type="EC" id="4.2.1.24"/>
    </reaction>
</comment>
<dbReference type="UniPathway" id="UPA00251">
    <property type="reaction ID" value="UER00318"/>
</dbReference>
<evidence type="ECO:0000256" key="12">
    <source>
        <dbReference type="RuleBase" id="RU004161"/>
    </source>
</evidence>
<dbReference type="PROSITE" id="PS00169">
    <property type="entry name" value="D_ALA_DEHYDRATASE"/>
    <property type="match status" value="1"/>
</dbReference>